<reference evidence="1" key="1">
    <citation type="submission" date="2022-06" db="EMBL/GenBank/DDBJ databases">
        <authorList>
            <person name="Legras J.-L."/>
            <person name="Devillers H."/>
            <person name="Grondin C."/>
        </authorList>
    </citation>
    <scope>NUCLEOTIDE SEQUENCE</scope>
    <source>
        <strain evidence="1">CLIB 1444</strain>
    </source>
</reference>
<evidence type="ECO:0000313" key="2">
    <source>
        <dbReference type="Proteomes" id="UP001152531"/>
    </source>
</evidence>
<evidence type="ECO:0000313" key="1">
    <source>
        <dbReference type="EMBL" id="CAH6722778.1"/>
    </source>
</evidence>
<accession>A0ACA9YCW2</accession>
<keyword evidence="2" id="KW-1185">Reference proteome</keyword>
<dbReference type="Proteomes" id="UP001152531">
    <property type="component" value="Unassembled WGS sequence"/>
</dbReference>
<comment type="caution">
    <text evidence="1">The sequence shown here is derived from an EMBL/GenBank/DDBJ whole genome shotgun (WGS) entry which is preliminary data.</text>
</comment>
<proteinExistence type="predicted"/>
<sequence length="519" mass="58486">MGNSPSKNDPLPNSQVNLNGINDSINEDNDPDERSSALSKYNRSSAIRIEQKNLNYNYGKRNKKSIKEDLTLEIDNNFVNLLKSNSFQGNYGSSIESDMSPIFTTNELKETDSISSLGSSPNSRDLGRDFESDIVVGNLDPINEDSVESTPVPEPIRKDDININLLNNKVNKININVSNSSLTSSTSSSPVSFTPPSSAMVSINSKNAYPVDIDGIIERLIKIGKTKKTKTRKNKDKFPFSSEEIKFVLNKSRSIFSSQPTLLKLAPPVKIVGDLHGQFEDLIRIFNKCGYPPYSNYLFLGDYVDRGHKSLETILLLLCFKIKYPENFFMLRGNHESANITKIYGFYDECKRRLSSLTGNHKMWKVFVDVFNTLPIAATINDKIFCIHGGLSPDLVDLKQIEDIKRPTDIPDKGLLADLLWSDPDASVKTFSLTHWPKNDRGVSYCFGKKHVDYFCSTFKFDLIVRGHMVVEDGYEFFDKKKLVTIFSAPNYCGEFNNYGAIMDVDKSLCCSFDMLKPN</sequence>
<protein>
    <submittedName>
        <fullName evidence="1">Serine/threonine-protein phosphatase PP-Z1</fullName>
    </submittedName>
</protein>
<gene>
    <name evidence="1" type="ORF">CLIB1444_11S00914</name>
</gene>
<dbReference type="EMBL" id="CALSDN010000011">
    <property type="protein sequence ID" value="CAH6722778.1"/>
    <property type="molecule type" value="Genomic_DNA"/>
</dbReference>
<name>A0ACA9YCW2_9ASCO</name>
<organism evidence="1 2">
    <name type="scientific">[Candida] jaroonii</name>
    <dbReference type="NCBI Taxonomy" id="467808"/>
    <lineage>
        <taxon>Eukaryota</taxon>
        <taxon>Fungi</taxon>
        <taxon>Dikarya</taxon>
        <taxon>Ascomycota</taxon>
        <taxon>Saccharomycotina</taxon>
        <taxon>Pichiomycetes</taxon>
        <taxon>Debaryomycetaceae</taxon>
        <taxon>Yamadazyma</taxon>
    </lineage>
</organism>